<gene>
    <name evidence="2" type="ORF">IMSHALPRED_009532</name>
</gene>
<dbReference type="EMBL" id="CAJPDT010000073">
    <property type="protein sequence ID" value="CAF9933946.1"/>
    <property type="molecule type" value="Genomic_DNA"/>
</dbReference>
<feature type="compositionally biased region" description="Polar residues" evidence="1">
    <location>
        <begin position="220"/>
        <end position="235"/>
    </location>
</feature>
<feature type="compositionally biased region" description="Polar residues" evidence="1">
    <location>
        <begin position="153"/>
        <end position="165"/>
    </location>
</feature>
<proteinExistence type="predicted"/>
<reference evidence="2" key="1">
    <citation type="submission" date="2021-03" db="EMBL/GenBank/DDBJ databases">
        <authorList>
            <person name="Tagirdzhanova G."/>
        </authorList>
    </citation>
    <scope>NUCLEOTIDE SEQUENCE</scope>
</reference>
<dbReference type="AlphaFoldDB" id="A0A8H3G0D1"/>
<feature type="compositionally biased region" description="Basic and acidic residues" evidence="1">
    <location>
        <begin position="259"/>
        <end position="268"/>
    </location>
</feature>
<name>A0A8H3G0D1_9LECA</name>
<dbReference type="OrthoDB" id="21418at2759"/>
<sequence length="274" mass="29602">MDSMRSLNSSLPRSPRRRRSNPPPEQLIQSFKSAALSVTNLYKTAAADQTRAREAGYQDALDDLLTFLDQQNLGLDDGEGWKVRQWATERLDGSPPAHAVSDSDDDRGETAKRARSSSPVAQRATVPEVEQARQPSRSTSPARAASVPMAPPATSQPQNNLSNTPEVFSFRSAHPYPYDVEMQAGDTTSNTTPQPEPLPSPTVKLEVVPRGSRTQHRGGSYQNRHGAKSTTSARSLGSGAGSKRRITVGDYFDLGSLGDGKDGRDGGGKRGRFI</sequence>
<comment type="caution">
    <text evidence="2">The sequence shown here is derived from an EMBL/GenBank/DDBJ whole genome shotgun (WGS) entry which is preliminary data.</text>
</comment>
<organism evidence="2 3">
    <name type="scientific">Imshaugia aleurites</name>
    <dbReference type="NCBI Taxonomy" id="172621"/>
    <lineage>
        <taxon>Eukaryota</taxon>
        <taxon>Fungi</taxon>
        <taxon>Dikarya</taxon>
        <taxon>Ascomycota</taxon>
        <taxon>Pezizomycotina</taxon>
        <taxon>Lecanoromycetes</taxon>
        <taxon>OSLEUM clade</taxon>
        <taxon>Lecanoromycetidae</taxon>
        <taxon>Lecanorales</taxon>
        <taxon>Lecanorineae</taxon>
        <taxon>Parmeliaceae</taxon>
        <taxon>Imshaugia</taxon>
    </lineage>
</organism>
<dbReference type="InterPro" id="IPR029196">
    <property type="entry name" value="HAPSTR1-like"/>
</dbReference>
<evidence type="ECO:0000313" key="2">
    <source>
        <dbReference type="EMBL" id="CAF9933946.1"/>
    </source>
</evidence>
<keyword evidence="3" id="KW-1185">Reference proteome</keyword>
<feature type="compositionally biased region" description="Low complexity" evidence="1">
    <location>
        <begin position="1"/>
        <end position="13"/>
    </location>
</feature>
<evidence type="ECO:0000256" key="1">
    <source>
        <dbReference type="SAM" id="MobiDB-lite"/>
    </source>
</evidence>
<feature type="compositionally biased region" description="Low complexity" evidence="1">
    <location>
        <begin position="132"/>
        <end position="148"/>
    </location>
</feature>
<feature type="region of interest" description="Disordered" evidence="1">
    <location>
        <begin position="180"/>
        <end position="274"/>
    </location>
</feature>
<evidence type="ECO:0000313" key="3">
    <source>
        <dbReference type="Proteomes" id="UP000664534"/>
    </source>
</evidence>
<dbReference type="PANTHER" id="PTHR38645:SF1">
    <property type="entry name" value="YALI0F12243P"/>
    <property type="match status" value="1"/>
</dbReference>
<feature type="region of interest" description="Disordered" evidence="1">
    <location>
        <begin position="86"/>
        <end position="165"/>
    </location>
</feature>
<dbReference type="PANTHER" id="PTHR38645">
    <property type="entry name" value="CHROMOSOME 9, WHOLE GENOME SHOTGUN SEQUENCE"/>
    <property type="match status" value="1"/>
</dbReference>
<dbReference type="Proteomes" id="UP000664534">
    <property type="component" value="Unassembled WGS sequence"/>
</dbReference>
<dbReference type="Pfam" id="PF15251">
    <property type="entry name" value="TAPR1-like"/>
    <property type="match status" value="1"/>
</dbReference>
<accession>A0A8H3G0D1</accession>
<protein>
    <submittedName>
        <fullName evidence="2">Uncharacterized protein</fullName>
    </submittedName>
</protein>
<feature type="region of interest" description="Disordered" evidence="1">
    <location>
        <begin position="1"/>
        <end position="25"/>
    </location>
</feature>